<dbReference type="Gene3D" id="2.60.40.10">
    <property type="entry name" value="Immunoglobulins"/>
    <property type="match status" value="1"/>
</dbReference>
<sequence length="679" mass="73418">MKHILSRCWSISLLLIFSLIVSACGGGGGTSTAAPETNNTGGTGGGNYSISLNKTSLTFTGNTDGNVSAGIEVRVTYKGDGVIVGFPPDIDTAYWLDVTTRDYTATTATFLVAASPSYSAGEFSTTLRFITGKEDGSATRYIDLPVTFTVSESFSTYSAQPTPFSFSSVGRDSSNLSDVAYAINIVGADSQWTVASEDWISVSPTSGNGQASLTVTVDPNTAQYGTNVGTIEISDSVSGNSFSYNVRYQMDHASVSVDTSEHFFAVLPTTTSAELVGTIAIADELQGNSPEDVYTWEFISSSEDWLSLTSNSGTTAAGETNPVLQVDKTALLQNAAGERYEAEITINTRSDFADTQTHVIKVSTFIASEPIAVTGSTANEFAFTVNRAAHASASNKLYLSDTNANRLYVADATSGETLFYYPFNEMPESVYVSPDGSRLYVALLHHEHDYFQHEPSGKIAVIDLENGLLINKFAINADPWDLVASDAGEVYVIPGSGQWVELNMYDAKTGNILYTSVSLRHRSKIVLAPWQTEVYTVTTDSSPSDITRYYLDSYNGEEFLNSQDSPYHGDYRIWDDIWIEPTGDNILSRGGDLFSTDGLIFVKAVSPSGVQINDVAYDTVGERAVLLDNNGTLASYALPNYDNYQVISNTLQDPKHVFTYNGEILVIDNTETGYKLIKP</sequence>
<dbReference type="Proteomes" id="UP001169760">
    <property type="component" value="Unassembled WGS sequence"/>
</dbReference>
<feature type="chain" id="PRO_5043543926" description="BACON domain-containing protein" evidence="1">
    <location>
        <begin position="24"/>
        <end position="679"/>
    </location>
</feature>
<dbReference type="Gene3D" id="2.130.10.10">
    <property type="entry name" value="YVTN repeat-like/Quinoprotein amine dehydrogenase"/>
    <property type="match status" value="1"/>
</dbReference>
<dbReference type="Pfam" id="PF19190">
    <property type="entry name" value="BACON_2"/>
    <property type="match status" value="1"/>
</dbReference>
<organism evidence="3 4">
    <name type="scientific">Saccharophagus degradans</name>
    <dbReference type="NCBI Taxonomy" id="86304"/>
    <lineage>
        <taxon>Bacteria</taxon>
        <taxon>Pseudomonadati</taxon>
        <taxon>Pseudomonadota</taxon>
        <taxon>Gammaproteobacteria</taxon>
        <taxon>Cellvibrionales</taxon>
        <taxon>Cellvibrionaceae</taxon>
        <taxon>Saccharophagus</taxon>
    </lineage>
</organism>
<dbReference type="AlphaFoldDB" id="A0AAW7X6Z9"/>
<comment type="caution">
    <text evidence="3">The sequence shown here is derived from an EMBL/GenBank/DDBJ whole genome shotgun (WGS) entry which is preliminary data.</text>
</comment>
<dbReference type="SUPFAM" id="SSF50969">
    <property type="entry name" value="YVTN repeat-like/Quinoprotein amine dehydrogenase"/>
    <property type="match status" value="1"/>
</dbReference>
<proteinExistence type="predicted"/>
<name>A0AAW7X6Z9_9GAMM</name>
<evidence type="ECO:0000259" key="2">
    <source>
        <dbReference type="Pfam" id="PF19190"/>
    </source>
</evidence>
<dbReference type="EMBL" id="JAUOPB010000004">
    <property type="protein sequence ID" value="MDO6422278.1"/>
    <property type="molecule type" value="Genomic_DNA"/>
</dbReference>
<reference evidence="3" key="1">
    <citation type="submission" date="2023-07" db="EMBL/GenBank/DDBJ databases">
        <title>Genome content predicts the carbon catabolic preferences of heterotrophic bacteria.</title>
        <authorList>
            <person name="Gralka M."/>
        </authorList>
    </citation>
    <scope>NUCLEOTIDE SEQUENCE</scope>
    <source>
        <strain evidence="3">I3M17_2</strain>
    </source>
</reference>
<keyword evidence="1" id="KW-0732">Signal</keyword>
<dbReference type="InterPro" id="IPR015943">
    <property type="entry name" value="WD40/YVTN_repeat-like_dom_sf"/>
</dbReference>
<dbReference type="RefSeq" id="WP_303492187.1">
    <property type="nucleotide sequence ID" value="NZ_JAUOPB010000004.1"/>
</dbReference>
<dbReference type="InterPro" id="IPR013783">
    <property type="entry name" value="Ig-like_fold"/>
</dbReference>
<evidence type="ECO:0000313" key="4">
    <source>
        <dbReference type="Proteomes" id="UP001169760"/>
    </source>
</evidence>
<feature type="domain" description="BACON" evidence="2">
    <location>
        <begin position="192"/>
        <end position="230"/>
    </location>
</feature>
<gene>
    <name evidence="3" type="ORF">Q4521_07315</name>
</gene>
<feature type="signal peptide" evidence="1">
    <location>
        <begin position="1"/>
        <end position="23"/>
    </location>
</feature>
<accession>A0AAW7X6Z9</accession>
<dbReference type="PROSITE" id="PS51257">
    <property type="entry name" value="PROKAR_LIPOPROTEIN"/>
    <property type="match status" value="1"/>
</dbReference>
<protein>
    <recommendedName>
        <fullName evidence="2">BACON domain-containing protein</fullName>
    </recommendedName>
</protein>
<evidence type="ECO:0000256" key="1">
    <source>
        <dbReference type="SAM" id="SignalP"/>
    </source>
</evidence>
<dbReference type="InterPro" id="IPR011044">
    <property type="entry name" value="Quino_amine_DH_bsu"/>
</dbReference>
<dbReference type="InterPro" id="IPR024361">
    <property type="entry name" value="BACON"/>
</dbReference>
<evidence type="ECO:0000313" key="3">
    <source>
        <dbReference type="EMBL" id="MDO6422278.1"/>
    </source>
</evidence>